<evidence type="ECO:0000313" key="6">
    <source>
        <dbReference type="EMBL" id="ONK77131.1"/>
    </source>
</evidence>
<name>A0A5P1FKD4_ASPOF</name>
<comment type="function">
    <text evidence="5">Small GTPase required for proper nuclear import of RNA polymerase II and III (RNAPII and RNAPIII). May act at an RNAP assembly step prior to nuclear import.</text>
</comment>
<feature type="non-terminal residue" evidence="6">
    <location>
        <position position="120"/>
    </location>
</feature>
<comment type="similarity">
    <text evidence="1 5">Belongs to the GPN-loop GTPase family.</text>
</comment>
<sequence>MAISISFSQQLHSPRDQLLSSSSQPSNCRRLFFKFSPLSPPLGHTSLSSRLHCLSSAVPRSTYCSRLYQHREALRRAIHVVNYPVAMDIRELVSLDDVMEELGFGPNGGLTYCMDHPSFG</sequence>
<keyword evidence="2 5" id="KW-0547">Nucleotide-binding</keyword>
<dbReference type="EMBL" id="CM007382">
    <property type="protein sequence ID" value="ONK77131.1"/>
    <property type="molecule type" value="Genomic_DNA"/>
</dbReference>
<keyword evidence="4 5" id="KW-0342">GTP-binding</keyword>
<dbReference type="GO" id="GO:0003924">
    <property type="term" value="F:GTPase activity"/>
    <property type="evidence" value="ECO:0007669"/>
    <property type="project" value="TreeGrafter"/>
</dbReference>
<reference evidence="7" key="1">
    <citation type="journal article" date="2017" name="Nat. Commun.">
        <title>The asparagus genome sheds light on the origin and evolution of a young Y chromosome.</title>
        <authorList>
            <person name="Harkess A."/>
            <person name="Zhou J."/>
            <person name="Xu C."/>
            <person name="Bowers J.E."/>
            <person name="Van der Hulst R."/>
            <person name="Ayyampalayam S."/>
            <person name="Mercati F."/>
            <person name="Riccardi P."/>
            <person name="McKain M.R."/>
            <person name="Kakrana A."/>
            <person name="Tang H."/>
            <person name="Ray J."/>
            <person name="Groenendijk J."/>
            <person name="Arikit S."/>
            <person name="Mathioni S.M."/>
            <person name="Nakano M."/>
            <person name="Shan H."/>
            <person name="Telgmann-Rauber A."/>
            <person name="Kanno A."/>
            <person name="Yue Z."/>
            <person name="Chen H."/>
            <person name="Li W."/>
            <person name="Chen Y."/>
            <person name="Xu X."/>
            <person name="Zhang Y."/>
            <person name="Luo S."/>
            <person name="Chen H."/>
            <person name="Gao J."/>
            <person name="Mao Z."/>
            <person name="Pires J.C."/>
            <person name="Luo M."/>
            <person name="Kudrna D."/>
            <person name="Wing R.A."/>
            <person name="Meyers B.C."/>
            <person name="Yi K."/>
            <person name="Kong H."/>
            <person name="Lavrijsen P."/>
            <person name="Sunseri F."/>
            <person name="Falavigna A."/>
            <person name="Ye Y."/>
            <person name="Leebens-Mack J.H."/>
            <person name="Chen G."/>
        </authorList>
    </citation>
    <scope>NUCLEOTIDE SEQUENCE [LARGE SCALE GENOMIC DNA]</scope>
    <source>
        <strain evidence="7">cv. DH0086</strain>
    </source>
</reference>
<dbReference type="GO" id="GO:0005525">
    <property type="term" value="F:GTP binding"/>
    <property type="evidence" value="ECO:0007669"/>
    <property type="project" value="UniProtKB-KW"/>
</dbReference>
<dbReference type="InterPro" id="IPR004130">
    <property type="entry name" value="Gpn"/>
</dbReference>
<keyword evidence="7" id="KW-1185">Reference proteome</keyword>
<dbReference type="Gene3D" id="3.40.50.300">
    <property type="entry name" value="P-loop containing nucleotide triphosphate hydrolases"/>
    <property type="match status" value="1"/>
</dbReference>
<evidence type="ECO:0000256" key="2">
    <source>
        <dbReference type="ARBA" id="ARBA00022741"/>
    </source>
</evidence>
<dbReference type="Pfam" id="PF03029">
    <property type="entry name" value="ATP_bind_1"/>
    <property type="match status" value="1"/>
</dbReference>
<evidence type="ECO:0000256" key="4">
    <source>
        <dbReference type="ARBA" id="ARBA00023134"/>
    </source>
</evidence>
<evidence type="ECO:0000256" key="5">
    <source>
        <dbReference type="RuleBase" id="RU365059"/>
    </source>
</evidence>
<dbReference type="Gramene" id="ONK77131">
    <property type="protein sequence ID" value="ONK77131"/>
    <property type="gene ID" value="A4U43_C02F3410"/>
</dbReference>
<keyword evidence="3 5" id="KW-0378">Hydrolase</keyword>
<dbReference type="PANTHER" id="PTHR21231:SF7">
    <property type="entry name" value="GPN-LOOP GTPASE 3"/>
    <property type="match status" value="1"/>
</dbReference>
<evidence type="ECO:0000256" key="1">
    <source>
        <dbReference type="ARBA" id="ARBA00005290"/>
    </source>
</evidence>
<evidence type="ECO:0000313" key="7">
    <source>
        <dbReference type="Proteomes" id="UP000243459"/>
    </source>
</evidence>
<gene>
    <name evidence="6" type="ORF">A4U43_C02F3410</name>
</gene>
<dbReference type="Proteomes" id="UP000243459">
    <property type="component" value="Chromosome 2"/>
</dbReference>
<evidence type="ECO:0000256" key="3">
    <source>
        <dbReference type="ARBA" id="ARBA00022801"/>
    </source>
</evidence>
<proteinExistence type="inferred from homology"/>
<protein>
    <recommendedName>
        <fullName evidence="5">GPN-loop GTPase 3</fullName>
    </recommendedName>
</protein>
<dbReference type="AlphaFoldDB" id="A0A5P1FKD4"/>
<comment type="subunit">
    <text evidence="5">Binds to RNA polymerase II (RNAPII).</text>
</comment>
<dbReference type="PANTHER" id="PTHR21231">
    <property type="entry name" value="XPA-BINDING PROTEIN 1-RELATED"/>
    <property type="match status" value="1"/>
</dbReference>
<accession>A0A5P1FKD4</accession>
<dbReference type="InterPro" id="IPR027417">
    <property type="entry name" value="P-loop_NTPase"/>
</dbReference>
<organism evidence="6 7">
    <name type="scientific">Asparagus officinalis</name>
    <name type="common">Garden asparagus</name>
    <dbReference type="NCBI Taxonomy" id="4686"/>
    <lineage>
        <taxon>Eukaryota</taxon>
        <taxon>Viridiplantae</taxon>
        <taxon>Streptophyta</taxon>
        <taxon>Embryophyta</taxon>
        <taxon>Tracheophyta</taxon>
        <taxon>Spermatophyta</taxon>
        <taxon>Magnoliopsida</taxon>
        <taxon>Liliopsida</taxon>
        <taxon>Asparagales</taxon>
        <taxon>Asparagaceae</taxon>
        <taxon>Asparagoideae</taxon>
        <taxon>Asparagus</taxon>
    </lineage>
</organism>